<reference evidence="4 5" key="1">
    <citation type="journal article" date="2023" name="Commun. Biol.">
        <title>Genome analysis of Parmales, the sister group of diatoms, reveals the evolutionary specialization of diatoms from phago-mixotrophs to photoautotrophs.</title>
        <authorList>
            <person name="Ban H."/>
            <person name="Sato S."/>
            <person name="Yoshikawa S."/>
            <person name="Yamada K."/>
            <person name="Nakamura Y."/>
            <person name="Ichinomiya M."/>
            <person name="Sato N."/>
            <person name="Blanc-Mathieu R."/>
            <person name="Endo H."/>
            <person name="Kuwata A."/>
            <person name="Ogata H."/>
        </authorList>
    </citation>
    <scope>NUCLEOTIDE SEQUENCE [LARGE SCALE GENOMIC DNA]</scope>
</reference>
<protein>
    <recommendedName>
        <fullName evidence="3">ABC1 atypical kinase-like domain-containing protein</fullName>
    </recommendedName>
</protein>
<dbReference type="PANTHER" id="PTHR10566">
    <property type="entry name" value="CHAPERONE-ACTIVITY OF BC1 COMPLEX CABC1 -RELATED"/>
    <property type="match status" value="1"/>
</dbReference>
<keyword evidence="5" id="KW-1185">Reference proteome</keyword>
<name>A0ABQ6MYZ0_9STRA</name>
<organism evidence="4 5">
    <name type="scientific">Tetraparma gracilis</name>
    <dbReference type="NCBI Taxonomy" id="2962635"/>
    <lineage>
        <taxon>Eukaryota</taxon>
        <taxon>Sar</taxon>
        <taxon>Stramenopiles</taxon>
        <taxon>Ochrophyta</taxon>
        <taxon>Bolidophyceae</taxon>
        <taxon>Parmales</taxon>
        <taxon>Triparmaceae</taxon>
        <taxon>Tetraparma</taxon>
    </lineage>
</organism>
<dbReference type="InterPro" id="IPR004147">
    <property type="entry name" value="ABC1_dom"/>
</dbReference>
<sequence length="374" mass="40260">MAPLPAFILVLLLSTLPSTSGLQLPKLSAPDLSRLSAPDLSQLDLSQLTLPDLSQLSAPSLSLQALPSQAQLKQLLSSLPSFSPPDGGWPQLSSLQQQLQLSLPPLPADPSWWPFLQASALGGHHVPFLPLAALAAALPPLLLLSSPLAYPAGNPYPPASPSEPTRYSPSLARAYYRNKPGLVLRRMLQLAFSGLPLGLSLLLDRRVFRRADDPSTQAVRAKQLLAFVERSGCTYIKIGQAASVRSDIINPLYAAELAKLQDRVPPFPATAARALLERALGRPLGEVFEDAAVFDRAPVASASIGQVYKATPRGGEPAAVKVQRPNVLNEIALDLFIVREFAPLYAKITRATTDLQGLADEWGRGFIQELDYVQ</sequence>
<feature type="domain" description="ABC1 atypical kinase-like" evidence="3">
    <location>
        <begin position="259"/>
        <end position="373"/>
    </location>
</feature>
<accession>A0ABQ6MYZ0</accession>
<dbReference type="InterPro" id="IPR011009">
    <property type="entry name" value="Kinase-like_dom_sf"/>
</dbReference>
<evidence type="ECO:0000313" key="4">
    <source>
        <dbReference type="EMBL" id="GMI36531.1"/>
    </source>
</evidence>
<feature type="signal peptide" evidence="2">
    <location>
        <begin position="1"/>
        <end position="21"/>
    </location>
</feature>
<evidence type="ECO:0000256" key="1">
    <source>
        <dbReference type="ARBA" id="ARBA00009670"/>
    </source>
</evidence>
<dbReference type="SUPFAM" id="SSF56112">
    <property type="entry name" value="Protein kinase-like (PK-like)"/>
    <property type="match status" value="1"/>
</dbReference>
<evidence type="ECO:0000313" key="5">
    <source>
        <dbReference type="Proteomes" id="UP001165060"/>
    </source>
</evidence>
<dbReference type="EMBL" id="BRYB01003429">
    <property type="protein sequence ID" value="GMI36531.1"/>
    <property type="molecule type" value="Genomic_DNA"/>
</dbReference>
<feature type="non-terminal residue" evidence="4">
    <location>
        <position position="374"/>
    </location>
</feature>
<evidence type="ECO:0000256" key="2">
    <source>
        <dbReference type="SAM" id="SignalP"/>
    </source>
</evidence>
<gene>
    <name evidence="4" type="ORF">TeGR_g15210</name>
</gene>
<evidence type="ECO:0000259" key="3">
    <source>
        <dbReference type="Pfam" id="PF03109"/>
    </source>
</evidence>
<comment type="caution">
    <text evidence="4">The sequence shown here is derived from an EMBL/GenBank/DDBJ whole genome shotgun (WGS) entry which is preliminary data.</text>
</comment>
<keyword evidence="2" id="KW-0732">Signal</keyword>
<comment type="similarity">
    <text evidence="1">Belongs to the protein kinase superfamily. ADCK protein kinase family.</text>
</comment>
<dbReference type="Pfam" id="PF03109">
    <property type="entry name" value="ABC1"/>
    <property type="match status" value="1"/>
</dbReference>
<dbReference type="PANTHER" id="PTHR10566:SF118">
    <property type="entry name" value="PROTEIN KINASE DOMAIN-CONTAINING PROTEIN"/>
    <property type="match status" value="1"/>
</dbReference>
<dbReference type="Proteomes" id="UP001165060">
    <property type="component" value="Unassembled WGS sequence"/>
</dbReference>
<proteinExistence type="inferred from homology"/>
<feature type="chain" id="PRO_5045402253" description="ABC1 atypical kinase-like domain-containing protein" evidence="2">
    <location>
        <begin position="22"/>
        <end position="374"/>
    </location>
</feature>
<dbReference type="InterPro" id="IPR050154">
    <property type="entry name" value="UbiB_kinase"/>
</dbReference>